<feature type="region of interest" description="Disordered" evidence="7">
    <location>
        <begin position="462"/>
        <end position="611"/>
    </location>
</feature>
<feature type="compositionally biased region" description="Basic and acidic residues" evidence="7">
    <location>
        <begin position="46"/>
        <end position="66"/>
    </location>
</feature>
<dbReference type="SMART" id="SM00356">
    <property type="entry name" value="ZnF_C3H1"/>
    <property type="match status" value="3"/>
</dbReference>
<sequence length="1230" mass="136408">MAFESLFSSPPNPALDKRSPGSERDAGEDEREDGELEDGEIEDAGLEEHEQPETKEVKDPEIQKSDKTHRKSRKKHKKEKDKKKTKRKRREKHKHNSSSSDNSSDYSFDSDVDHSERSHKKAASMYRDYDTPFMQHGHSSGHYTTSQKDQQAKNKNSREYEEYSNYSDEQFGNYFEDEEDDFADQLNQYRQAKETSNSVPGPCYGNQSVKKQCMKGVQQDFGVGRGRGMKKKPKRKECVGRGRGLSRGPNSFSGADGYNEESKRIKKRLTMSQEFINQHTVEHKGKQICKYFLEGRCIKGDDCKFDHDAEPQKKKEVCKFYIQGYCSKEILSLNGLFLNIHRSHEFPCKFYHTGSKCYQGDNCKFSHDPLTDDGRMMLDRVFNYEEGPQNEEQMEVVEARRRGLAPFPKPPPGCGLLPTPPNPFAFSEDGNGDPDISIQQKKMPSMYEPVISGDEKHLLGRRPTLYNSMSPPGQQCKGSNSSPQQMYCPDERTTSNSNFSHDPNGSTVHPSSPSPHHRAGPTGFSMPQNPHLQTVPPGFTSPIHHTGGPNKGDHSTPPSFAGAYNMPSGQGFVRHSPRDDHGQVHLKYPPNPIEHHMQQDSGFQSPQNQTNYYDSYYSHQAVHNFQAINNSGDGAWQGDFIGNPPPNITPESLHSGSESDCSGTQSQKPNIGIPDFLPAMQKALFARISQKQQLDGTPVRSQPQRSLSKDEDDTVNWYSSSEEEEGSSVKSILKSLKKQTEIMRKQQQHSVEQVLVTPADPRLAKERKIGSQVLDPRVRTSVTPPVTKLANSTSSDPRATRDPRNLKPTDGGNAGTSTGGIKMEMPQLRTGSKVKQKGIEDDEEDAERELRDKAVPIPLESLLGITLRDPRSKLRQFSHIKKDIVLTKPNFAKVIVWAPEDLLPIPPPKPDPVSSINLPLPPLIADQTLKARNVLSDVTQTAMPVDPRLVTKSKNANGTSRASTVDQSPESHTPGNKLTDPRLKKHVDPRLHRLTSTETHPGILKDSLPPKLLPRIIRSGTAPPQASGVSSGRSDQDVLPPYAPKLSSVGVRTGAPSAILRSISLYDPRDHSSSSSLDLPQSSSGENGELQRKTGILKNAGKTEIDQPETSLKPKSTVETSLQPQTPTISDKTTDMSANADADKLSNSGNCQSKSDLAHSTTAPAVHNLPVQGLTGLIRPQYSDSRQVKQPGQGSQVQDVEIKDNSNADSDDKPLKDVFKTFDPTASPFC</sequence>
<feature type="zinc finger region" description="C3H1-type" evidence="6">
    <location>
        <begin position="342"/>
        <end position="370"/>
    </location>
</feature>
<name>A0AAV7RP43_PLEWA</name>
<feature type="compositionally biased region" description="Polar residues" evidence="7">
    <location>
        <begin position="780"/>
        <end position="797"/>
    </location>
</feature>
<evidence type="ECO:0000313" key="10">
    <source>
        <dbReference type="Proteomes" id="UP001066276"/>
    </source>
</evidence>
<dbReference type="InterPro" id="IPR000571">
    <property type="entry name" value="Znf_CCCH"/>
</dbReference>
<feature type="region of interest" description="Disordered" evidence="7">
    <location>
        <begin position="766"/>
        <end position="848"/>
    </location>
</feature>
<feature type="compositionally biased region" description="Acidic residues" evidence="7">
    <location>
        <begin position="26"/>
        <end position="45"/>
    </location>
</feature>
<dbReference type="GO" id="GO:0003723">
    <property type="term" value="F:RNA binding"/>
    <property type="evidence" value="ECO:0007669"/>
    <property type="project" value="InterPro"/>
</dbReference>
<feature type="region of interest" description="Disordered" evidence="7">
    <location>
        <begin position="1067"/>
        <end position="1164"/>
    </location>
</feature>
<feature type="compositionally biased region" description="Polar residues" evidence="7">
    <location>
        <begin position="1108"/>
        <end position="1137"/>
    </location>
</feature>
<keyword evidence="3" id="KW-0677">Repeat</keyword>
<dbReference type="Proteomes" id="UP001066276">
    <property type="component" value="Chromosome 5"/>
</dbReference>
<dbReference type="Pfam" id="PF18345">
    <property type="entry name" value="zf_CCCH_4"/>
    <property type="match status" value="1"/>
</dbReference>
<dbReference type="InterPro" id="IPR045124">
    <property type="entry name" value="Su(sable)-like"/>
</dbReference>
<gene>
    <name evidence="9" type="ORF">NDU88_005717</name>
</gene>
<evidence type="ECO:0000313" key="9">
    <source>
        <dbReference type="EMBL" id="KAJ1152944.1"/>
    </source>
</evidence>
<dbReference type="PANTHER" id="PTHR13119:SF22">
    <property type="entry name" value="ZINC FINGER CCCH DOMAIN-CONTAINING PROTEIN 6"/>
    <property type="match status" value="1"/>
</dbReference>
<feature type="domain" description="C3H1-type" evidence="8">
    <location>
        <begin position="284"/>
        <end position="310"/>
    </location>
</feature>
<dbReference type="AlphaFoldDB" id="A0AAV7RP43"/>
<dbReference type="Pfam" id="PF22623">
    <property type="entry name" value="zf-CCCH_9"/>
    <property type="match status" value="1"/>
</dbReference>
<reference evidence="9" key="1">
    <citation type="journal article" date="2022" name="bioRxiv">
        <title>Sequencing and chromosome-scale assembly of the giantPleurodeles waltlgenome.</title>
        <authorList>
            <person name="Brown T."/>
            <person name="Elewa A."/>
            <person name="Iarovenko S."/>
            <person name="Subramanian E."/>
            <person name="Araus A.J."/>
            <person name="Petzold A."/>
            <person name="Susuki M."/>
            <person name="Suzuki K.-i.T."/>
            <person name="Hayashi T."/>
            <person name="Toyoda A."/>
            <person name="Oliveira C."/>
            <person name="Osipova E."/>
            <person name="Leigh N.D."/>
            <person name="Simon A."/>
            <person name="Yun M.H."/>
        </authorList>
    </citation>
    <scope>NUCLEOTIDE SEQUENCE</scope>
    <source>
        <strain evidence="9">20211129_DDA</strain>
        <tissue evidence="9">Liver</tissue>
    </source>
</reference>
<dbReference type="SUPFAM" id="SSF90229">
    <property type="entry name" value="CCCH zinc finger"/>
    <property type="match status" value="2"/>
</dbReference>
<feature type="compositionally biased region" description="Polar residues" evidence="7">
    <location>
        <begin position="952"/>
        <end position="976"/>
    </location>
</feature>
<keyword evidence="2 6" id="KW-0479">Metal-binding</keyword>
<keyword evidence="4 6" id="KW-0863">Zinc-finger</keyword>
<evidence type="ECO:0000256" key="5">
    <source>
        <dbReference type="ARBA" id="ARBA00022833"/>
    </source>
</evidence>
<dbReference type="PROSITE" id="PS50103">
    <property type="entry name" value="ZF_C3H1"/>
    <property type="match status" value="2"/>
</dbReference>
<feature type="compositionally biased region" description="Basic residues" evidence="7">
    <location>
        <begin position="67"/>
        <end position="96"/>
    </location>
</feature>
<keyword evidence="5 6" id="KW-0862">Zinc</keyword>
<feature type="compositionally biased region" description="Low complexity" evidence="7">
    <location>
        <begin position="97"/>
        <end position="109"/>
    </location>
</feature>
<organism evidence="9 10">
    <name type="scientific">Pleurodeles waltl</name>
    <name type="common">Iberian ribbed newt</name>
    <dbReference type="NCBI Taxonomy" id="8319"/>
    <lineage>
        <taxon>Eukaryota</taxon>
        <taxon>Metazoa</taxon>
        <taxon>Chordata</taxon>
        <taxon>Craniata</taxon>
        <taxon>Vertebrata</taxon>
        <taxon>Euteleostomi</taxon>
        <taxon>Amphibia</taxon>
        <taxon>Batrachia</taxon>
        <taxon>Caudata</taxon>
        <taxon>Salamandroidea</taxon>
        <taxon>Salamandridae</taxon>
        <taxon>Pleurodelinae</taxon>
        <taxon>Pleurodeles</taxon>
    </lineage>
</organism>
<feature type="compositionally biased region" description="Basic and acidic residues" evidence="7">
    <location>
        <begin position="1200"/>
        <end position="1220"/>
    </location>
</feature>
<proteinExistence type="predicted"/>
<feature type="compositionally biased region" description="Basic and acidic residues" evidence="7">
    <location>
        <begin position="798"/>
        <end position="807"/>
    </location>
</feature>
<feature type="compositionally biased region" description="Polar residues" evidence="7">
    <location>
        <begin position="1145"/>
        <end position="1163"/>
    </location>
</feature>
<feature type="domain" description="C3H1-type" evidence="8">
    <location>
        <begin position="342"/>
        <end position="370"/>
    </location>
</feature>
<comment type="caution">
    <text evidence="9">The sequence shown here is derived from an EMBL/GenBank/DDBJ whole genome shotgun (WGS) entry which is preliminary data.</text>
</comment>
<feature type="compositionally biased region" description="Polar residues" evidence="7">
    <location>
        <begin position="1182"/>
        <end position="1198"/>
    </location>
</feature>
<feature type="compositionally biased region" description="Basic and acidic residues" evidence="7">
    <location>
        <begin position="150"/>
        <end position="161"/>
    </location>
</feature>
<dbReference type="InterPro" id="IPR054361">
    <property type="entry name" value="Znf-CCCH_ZC3H4/6/8"/>
</dbReference>
<protein>
    <recommendedName>
        <fullName evidence="8">C3H1-type domain-containing protein</fullName>
    </recommendedName>
</protein>
<feature type="region of interest" description="Disordered" evidence="7">
    <location>
        <begin position="689"/>
        <end position="730"/>
    </location>
</feature>
<feature type="zinc finger region" description="C3H1-type" evidence="6">
    <location>
        <begin position="284"/>
        <end position="310"/>
    </location>
</feature>
<feature type="compositionally biased region" description="Polar residues" evidence="7">
    <location>
        <begin position="465"/>
        <end position="485"/>
    </location>
</feature>
<evidence type="ECO:0000259" key="8">
    <source>
        <dbReference type="PROSITE" id="PS50103"/>
    </source>
</evidence>
<dbReference type="EMBL" id="JANPWB010000009">
    <property type="protein sequence ID" value="KAJ1152944.1"/>
    <property type="molecule type" value="Genomic_DNA"/>
</dbReference>
<feature type="region of interest" description="Disordered" evidence="7">
    <location>
        <begin position="221"/>
        <end position="243"/>
    </location>
</feature>
<feature type="compositionally biased region" description="Polar residues" evidence="7">
    <location>
        <begin position="689"/>
        <end position="706"/>
    </location>
</feature>
<keyword evidence="1" id="KW-0597">Phosphoprotein</keyword>
<feature type="compositionally biased region" description="Polar residues" evidence="7">
    <location>
        <begin position="599"/>
        <end position="611"/>
    </location>
</feature>
<evidence type="ECO:0000256" key="6">
    <source>
        <dbReference type="PROSITE-ProRule" id="PRU00723"/>
    </source>
</evidence>
<feature type="compositionally biased region" description="Basic and acidic residues" evidence="7">
    <location>
        <begin position="979"/>
        <end position="991"/>
    </location>
</feature>
<dbReference type="GO" id="GO:0005634">
    <property type="term" value="C:nucleus"/>
    <property type="evidence" value="ECO:0007669"/>
    <property type="project" value="TreeGrafter"/>
</dbReference>
<dbReference type="GO" id="GO:0008270">
    <property type="term" value="F:zinc ion binding"/>
    <property type="evidence" value="ECO:0007669"/>
    <property type="project" value="UniProtKB-KW"/>
</dbReference>
<keyword evidence="10" id="KW-1185">Reference proteome</keyword>
<dbReference type="GO" id="GO:0045892">
    <property type="term" value="P:negative regulation of DNA-templated transcription"/>
    <property type="evidence" value="ECO:0007669"/>
    <property type="project" value="InterPro"/>
</dbReference>
<accession>A0AAV7RP43</accession>
<dbReference type="Gene3D" id="4.10.1000.10">
    <property type="entry name" value="Zinc finger, CCCH-type"/>
    <property type="match status" value="1"/>
</dbReference>
<feature type="compositionally biased region" description="Low complexity" evidence="7">
    <location>
        <begin position="1073"/>
        <end position="1084"/>
    </location>
</feature>
<dbReference type="PANTHER" id="PTHR13119">
    <property type="entry name" value="ZINC FINGER CCCH DOMAIN-CONTAINING PROTEI"/>
    <property type="match status" value="1"/>
</dbReference>
<evidence type="ECO:0000256" key="4">
    <source>
        <dbReference type="ARBA" id="ARBA00022771"/>
    </source>
</evidence>
<feature type="compositionally biased region" description="Polar residues" evidence="7">
    <location>
        <begin position="494"/>
        <end position="508"/>
    </location>
</feature>
<feature type="region of interest" description="Disordered" evidence="7">
    <location>
        <begin position="1"/>
        <end position="167"/>
    </location>
</feature>
<feature type="compositionally biased region" description="Polar residues" evidence="7">
    <location>
        <begin position="649"/>
        <end position="669"/>
    </location>
</feature>
<evidence type="ECO:0000256" key="7">
    <source>
        <dbReference type="SAM" id="MobiDB-lite"/>
    </source>
</evidence>
<feature type="compositionally biased region" description="Polar residues" evidence="7">
    <location>
        <begin position="137"/>
        <end position="149"/>
    </location>
</feature>
<feature type="compositionally biased region" description="Polar residues" evidence="7">
    <location>
        <begin position="1022"/>
        <end position="1033"/>
    </location>
</feature>
<feature type="region of interest" description="Disordered" evidence="7">
    <location>
        <begin position="1179"/>
        <end position="1230"/>
    </location>
</feature>
<dbReference type="InterPro" id="IPR036855">
    <property type="entry name" value="Znf_CCCH_sf"/>
</dbReference>
<evidence type="ECO:0000256" key="1">
    <source>
        <dbReference type="ARBA" id="ARBA00022553"/>
    </source>
</evidence>
<feature type="region of interest" description="Disordered" evidence="7">
    <location>
        <begin position="636"/>
        <end position="674"/>
    </location>
</feature>
<evidence type="ECO:0000256" key="2">
    <source>
        <dbReference type="ARBA" id="ARBA00022723"/>
    </source>
</evidence>
<evidence type="ECO:0000256" key="3">
    <source>
        <dbReference type="ARBA" id="ARBA00022737"/>
    </source>
</evidence>
<feature type="region of interest" description="Disordered" evidence="7">
    <location>
        <begin position="945"/>
        <end position="1049"/>
    </location>
</feature>
<feature type="compositionally biased region" description="Basic and acidic residues" evidence="7">
    <location>
        <begin position="15"/>
        <end position="25"/>
    </location>
</feature>